<dbReference type="PRINTS" id="PR00081">
    <property type="entry name" value="GDHRDH"/>
</dbReference>
<comment type="caution">
    <text evidence="3">The sequence shown here is derived from an EMBL/GenBank/DDBJ whole genome shotgun (WGS) entry which is preliminary data.</text>
</comment>
<dbReference type="InterPro" id="IPR050259">
    <property type="entry name" value="SDR"/>
</dbReference>
<dbReference type="Pfam" id="PF00106">
    <property type="entry name" value="adh_short"/>
    <property type="match status" value="1"/>
</dbReference>
<dbReference type="AlphaFoldDB" id="A0A7C4PI95"/>
<dbReference type="PANTHER" id="PTHR42879">
    <property type="entry name" value="3-OXOACYL-(ACYL-CARRIER-PROTEIN) REDUCTASE"/>
    <property type="match status" value="1"/>
</dbReference>
<comment type="similarity">
    <text evidence="1">Belongs to the short-chain dehydrogenases/reductases (SDR) family.</text>
</comment>
<gene>
    <name evidence="3" type="ORF">ENT37_14500</name>
</gene>
<evidence type="ECO:0000256" key="2">
    <source>
        <dbReference type="SAM" id="SignalP"/>
    </source>
</evidence>
<reference evidence="3" key="1">
    <citation type="journal article" date="2020" name="mSystems">
        <title>Genome- and Community-Level Interaction Insights into Carbon Utilization and Element Cycling Functions of Hydrothermarchaeota in Hydrothermal Sediment.</title>
        <authorList>
            <person name="Zhou Z."/>
            <person name="Liu Y."/>
            <person name="Xu W."/>
            <person name="Pan J."/>
            <person name="Luo Z.H."/>
            <person name="Li M."/>
        </authorList>
    </citation>
    <scope>NUCLEOTIDE SEQUENCE [LARGE SCALE GENOMIC DNA]</scope>
    <source>
        <strain evidence="3">SpSt-573</strain>
    </source>
</reference>
<organism evidence="3">
    <name type="scientific">Anaerolinea thermolimosa</name>
    <dbReference type="NCBI Taxonomy" id="229919"/>
    <lineage>
        <taxon>Bacteria</taxon>
        <taxon>Bacillati</taxon>
        <taxon>Chloroflexota</taxon>
        <taxon>Anaerolineae</taxon>
        <taxon>Anaerolineales</taxon>
        <taxon>Anaerolineaceae</taxon>
        <taxon>Anaerolinea</taxon>
    </lineage>
</organism>
<accession>A0A7C4PI95</accession>
<protein>
    <submittedName>
        <fullName evidence="3">SDR family oxidoreductase</fullName>
    </submittedName>
</protein>
<evidence type="ECO:0000313" key="3">
    <source>
        <dbReference type="EMBL" id="HGS23061.1"/>
    </source>
</evidence>
<feature type="chain" id="PRO_5027936391" evidence="2">
    <location>
        <begin position="22"/>
        <end position="211"/>
    </location>
</feature>
<dbReference type="SUPFAM" id="SSF51735">
    <property type="entry name" value="NAD(P)-binding Rossmann-fold domains"/>
    <property type="match status" value="1"/>
</dbReference>
<evidence type="ECO:0000256" key="1">
    <source>
        <dbReference type="ARBA" id="ARBA00006484"/>
    </source>
</evidence>
<dbReference type="InterPro" id="IPR036291">
    <property type="entry name" value="NAD(P)-bd_dom_sf"/>
</dbReference>
<dbReference type="CDD" id="cd05233">
    <property type="entry name" value="SDR_c"/>
    <property type="match status" value="1"/>
</dbReference>
<name>A0A7C4PI95_9CHLR</name>
<sequence length="211" mass="22529">MYRTLAAILVMSASLAQTALSQEEQANPRESILTRDTLTGGFMGARDVLAKYGLDVALSSTGIYQHNVRGALSTSNDNGRFSGSYDLEIAADLETMLNQHAWTTFHLLQVFTPGMVQHGWGRVIVVSSPVTANPPAKMGAYAVGKAAQETLLTTLAQEVKESGVTANILQVRSIDVEGKGKGTRPDEIVAAMLYLCSDAAARITGARIPLF</sequence>
<dbReference type="InterPro" id="IPR002347">
    <property type="entry name" value="SDR_fam"/>
</dbReference>
<proteinExistence type="inferred from homology"/>
<dbReference type="EMBL" id="DSYK01000731">
    <property type="protein sequence ID" value="HGS23061.1"/>
    <property type="molecule type" value="Genomic_DNA"/>
</dbReference>
<dbReference type="Gene3D" id="3.40.50.720">
    <property type="entry name" value="NAD(P)-binding Rossmann-like Domain"/>
    <property type="match status" value="1"/>
</dbReference>
<keyword evidence="2" id="KW-0732">Signal</keyword>
<feature type="signal peptide" evidence="2">
    <location>
        <begin position="1"/>
        <end position="21"/>
    </location>
</feature>